<accession>A0A833PU10</accession>
<dbReference type="Pfam" id="PF00953">
    <property type="entry name" value="Glycos_transf_4"/>
    <property type="match status" value="1"/>
</dbReference>
<name>A0A833PU10_BURL3</name>
<evidence type="ECO:0000256" key="5">
    <source>
        <dbReference type="ARBA" id="ARBA00022989"/>
    </source>
</evidence>
<evidence type="ECO:0000256" key="2">
    <source>
        <dbReference type="ARBA" id="ARBA00022475"/>
    </source>
</evidence>
<dbReference type="GO" id="GO:0016780">
    <property type="term" value="F:phosphotransferase activity, for other substituted phosphate groups"/>
    <property type="evidence" value="ECO:0007669"/>
    <property type="project" value="InterPro"/>
</dbReference>
<dbReference type="GO" id="GO:0046872">
    <property type="term" value="F:metal ion binding"/>
    <property type="evidence" value="ECO:0007669"/>
    <property type="project" value="UniProtKB-KW"/>
</dbReference>
<dbReference type="AlphaFoldDB" id="A0A833PU10"/>
<feature type="transmembrane region" description="Helical" evidence="8">
    <location>
        <begin position="293"/>
        <end position="310"/>
    </location>
</feature>
<feature type="transmembrane region" description="Helical" evidence="8">
    <location>
        <begin position="68"/>
        <end position="101"/>
    </location>
</feature>
<feature type="transmembrane region" description="Helical" evidence="8">
    <location>
        <begin position="20"/>
        <end position="48"/>
    </location>
</feature>
<keyword evidence="2" id="KW-1003">Cell membrane</keyword>
<keyword evidence="7" id="KW-0479">Metal-binding</keyword>
<dbReference type="GO" id="GO:0005886">
    <property type="term" value="C:plasma membrane"/>
    <property type="evidence" value="ECO:0007669"/>
    <property type="project" value="UniProtKB-SubCell"/>
</dbReference>
<dbReference type="GO" id="GO:0009103">
    <property type="term" value="P:lipopolysaccharide biosynthetic process"/>
    <property type="evidence" value="ECO:0007669"/>
    <property type="project" value="TreeGrafter"/>
</dbReference>
<comment type="caution">
    <text evidence="9">The sequence shown here is derived from an EMBL/GenBank/DDBJ whole genome shotgun (WGS) entry which is preliminary data.</text>
</comment>
<comment type="subcellular location">
    <subcellularLocation>
        <location evidence="1">Cell membrane</location>
        <topology evidence="1">Multi-pass membrane protein</topology>
    </subcellularLocation>
</comment>
<feature type="binding site" evidence="7">
    <location>
        <position position="154"/>
    </location>
    <ligand>
        <name>Mg(2+)</name>
        <dbReference type="ChEBI" id="CHEBI:18420"/>
    </ligand>
</feature>
<evidence type="ECO:0000313" key="9">
    <source>
        <dbReference type="EMBL" id="KAF1035967.1"/>
    </source>
</evidence>
<reference evidence="10" key="1">
    <citation type="journal article" date="2020" name="MBio">
        <title>Horizontal gene transfer to a defensive symbiont with a reduced genome amongst a multipartite beetle microbiome.</title>
        <authorList>
            <person name="Waterworth S.C."/>
            <person name="Florez L.V."/>
            <person name="Rees E.R."/>
            <person name="Hertweck C."/>
            <person name="Kaltenpoth M."/>
            <person name="Kwan J.C."/>
        </authorList>
    </citation>
    <scope>NUCLEOTIDE SEQUENCE [LARGE SCALE GENOMIC DNA]</scope>
</reference>
<evidence type="ECO:0000256" key="4">
    <source>
        <dbReference type="ARBA" id="ARBA00022692"/>
    </source>
</evidence>
<keyword evidence="5 8" id="KW-1133">Transmembrane helix</keyword>
<evidence type="ECO:0000256" key="1">
    <source>
        <dbReference type="ARBA" id="ARBA00004651"/>
    </source>
</evidence>
<keyword evidence="6 8" id="KW-0472">Membrane</keyword>
<comment type="cofactor">
    <cofactor evidence="7">
        <name>Mg(2+)</name>
        <dbReference type="ChEBI" id="CHEBI:18420"/>
    </cofactor>
</comment>
<feature type="transmembrane region" description="Helical" evidence="8">
    <location>
        <begin position="212"/>
        <end position="232"/>
    </location>
</feature>
<dbReference type="PANTHER" id="PTHR22926:SF3">
    <property type="entry name" value="UNDECAPRENYL-PHOSPHATE ALPHA-N-ACETYLGLUCOSAMINYL 1-PHOSPHATE TRANSFERASE"/>
    <property type="match status" value="1"/>
</dbReference>
<dbReference type="GO" id="GO:0044038">
    <property type="term" value="P:cell wall macromolecule biosynthetic process"/>
    <property type="evidence" value="ECO:0007669"/>
    <property type="project" value="TreeGrafter"/>
</dbReference>
<dbReference type="EMBL" id="WNDV01000014">
    <property type="protein sequence ID" value="KAF1035967.1"/>
    <property type="molecule type" value="Genomic_DNA"/>
</dbReference>
<evidence type="ECO:0000256" key="8">
    <source>
        <dbReference type="SAM" id="Phobius"/>
    </source>
</evidence>
<gene>
    <name evidence="9" type="primary">tagO_2</name>
    <name evidence="9" type="ORF">GAK33_04408</name>
</gene>
<dbReference type="CDD" id="cd06854">
    <property type="entry name" value="GT_WbpL_WbcO_like"/>
    <property type="match status" value="1"/>
</dbReference>
<keyword evidence="7" id="KW-0460">Magnesium</keyword>
<proteinExistence type="predicted"/>
<feature type="transmembrane region" description="Helical" evidence="8">
    <location>
        <begin position="238"/>
        <end position="260"/>
    </location>
</feature>
<keyword evidence="3 9" id="KW-0808">Transferase</keyword>
<dbReference type="PANTHER" id="PTHR22926">
    <property type="entry name" value="PHOSPHO-N-ACETYLMURAMOYL-PENTAPEPTIDE-TRANSFERASE"/>
    <property type="match status" value="1"/>
</dbReference>
<evidence type="ECO:0000313" key="10">
    <source>
        <dbReference type="Proteomes" id="UP000467522"/>
    </source>
</evidence>
<protein>
    <submittedName>
        <fullName evidence="9">Putative undecaprenyl-phosphate N-acetylglucosaminyl 1-phosphate transferase</fullName>
    </submittedName>
</protein>
<evidence type="ECO:0000256" key="3">
    <source>
        <dbReference type="ARBA" id="ARBA00022679"/>
    </source>
</evidence>
<feature type="transmembrane region" description="Helical" evidence="8">
    <location>
        <begin position="188"/>
        <end position="205"/>
    </location>
</feature>
<evidence type="ECO:0000256" key="7">
    <source>
        <dbReference type="PIRSR" id="PIRSR600715-1"/>
    </source>
</evidence>
<feature type="transmembrane region" description="Helical" evidence="8">
    <location>
        <begin position="316"/>
        <end position="335"/>
    </location>
</feature>
<feature type="transmembrane region" description="Helical" evidence="8">
    <location>
        <begin position="136"/>
        <end position="155"/>
    </location>
</feature>
<dbReference type="GO" id="GO:0071555">
    <property type="term" value="P:cell wall organization"/>
    <property type="evidence" value="ECO:0007669"/>
    <property type="project" value="TreeGrafter"/>
</dbReference>
<sequence length="350" mass="38132">MVSFAPHTEIGNMHFTINTWFAAVAVATGAAVATTTILRVLLATGLAWRLATDIPNERSLHTRPTPRVGGWGIVPVCVVALLWLAPQMWFIAVAAAGLAALSQLDDRRGLPARVRFAAHLTAVVALIVSYPAAAPWWLLVGIGFVMVWLTNLYNFMDGADGLAGGMALFGFGAYAVAALSGAQPSPDLVVAGGAIAGAAFGFLLLNFHPARLFLGDAGSIPLGFMAGALGYWGWHGGIWPVWFPAAVFAPFIADASVTLLRRLLRGEKFWQAHREHYYQRMVRSGMSHERTAVYWYLIMLLGIVVAFWALGRPVLLQWLVFLAWYGALMCIGVAIDMRWRRLRTIIDNNS</sequence>
<evidence type="ECO:0000256" key="6">
    <source>
        <dbReference type="ARBA" id="ARBA00023136"/>
    </source>
</evidence>
<feature type="transmembrane region" description="Helical" evidence="8">
    <location>
        <begin position="162"/>
        <end position="182"/>
    </location>
</feature>
<dbReference type="InterPro" id="IPR000715">
    <property type="entry name" value="Glycosyl_transferase_4"/>
</dbReference>
<dbReference type="Proteomes" id="UP000467522">
    <property type="component" value="Unassembled WGS sequence"/>
</dbReference>
<feature type="binding site" evidence="7">
    <location>
        <position position="216"/>
    </location>
    <ligand>
        <name>Mg(2+)</name>
        <dbReference type="ChEBI" id="CHEBI:18420"/>
    </ligand>
</feature>
<keyword evidence="4 8" id="KW-0812">Transmembrane</keyword>
<organism evidence="9 10">
    <name type="scientific">Burkholderia lata (strain ATCC 17760 / DSM 23089 / LMG 22485 / NCIMB 9086 / R18194 / 383)</name>
    <dbReference type="NCBI Taxonomy" id="482957"/>
    <lineage>
        <taxon>Bacteria</taxon>
        <taxon>Pseudomonadati</taxon>
        <taxon>Pseudomonadota</taxon>
        <taxon>Betaproteobacteria</taxon>
        <taxon>Burkholderiales</taxon>
        <taxon>Burkholderiaceae</taxon>
        <taxon>Burkholderia</taxon>
        <taxon>Burkholderia cepacia complex</taxon>
    </lineage>
</organism>